<organism evidence="2 3">
    <name type="scientific">Aquimarina algicola</name>
    <dbReference type="NCBI Taxonomy" id="2589995"/>
    <lineage>
        <taxon>Bacteria</taxon>
        <taxon>Pseudomonadati</taxon>
        <taxon>Bacteroidota</taxon>
        <taxon>Flavobacteriia</taxon>
        <taxon>Flavobacteriales</taxon>
        <taxon>Flavobacteriaceae</taxon>
        <taxon>Aquimarina</taxon>
    </lineage>
</organism>
<dbReference type="PANTHER" id="PTHR43317">
    <property type="entry name" value="THERMOSPERMINE SYNTHASE ACAULIS5"/>
    <property type="match status" value="1"/>
</dbReference>
<name>A0A504J6X0_9FLAO</name>
<dbReference type="GO" id="GO:0006596">
    <property type="term" value="P:polyamine biosynthetic process"/>
    <property type="evidence" value="ECO:0007669"/>
    <property type="project" value="UniProtKB-KW"/>
</dbReference>
<dbReference type="SUPFAM" id="SSF53335">
    <property type="entry name" value="S-adenosyl-L-methionine-dependent methyltransferases"/>
    <property type="match status" value="1"/>
</dbReference>
<evidence type="ECO:0000313" key="3">
    <source>
        <dbReference type="Proteomes" id="UP000315540"/>
    </source>
</evidence>
<proteinExistence type="predicted"/>
<dbReference type="Pfam" id="PF01564">
    <property type="entry name" value="Spermine_synth"/>
    <property type="match status" value="1"/>
</dbReference>
<dbReference type="CDD" id="cd02440">
    <property type="entry name" value="AdoMet_MTases"/>
    <property type="match status" value="1"/>
</dbReference>
<comment type="caution">
    <text evidence="2">The sequence shown here is derived from an EMBL/GenBank/DDBJ whole genome shotgun (WGS) entry which is preliminary data.</text>
</comment>
<dbReference type="InterPro" id="IPR029063">
    <property type="entry name" value="SAM-dependent_MTases_sf"/>
</dbReference>
<dbReference type="OrthoDB" id="650847at2"/>
<evidence type="ECO:0000313" key="2">
    <source>
        <dbReference type="EMBL" id="TPN82470.1"/>
    </source>
</evidence>
<gene>
    <name evidence="2" type="ORF">FHK87_23005</name>
</gene>
<dbReference type="NCBIfam" id="NF037959">
    <property type="entry name" value="MFS_SpdSyn"/>
    <property type="match status" value="1"/>
</dbReference>
<evidence type="ECO:0000256" key="1">
    <source>
        <dbReference type="ARBA" id="ARBA00023115"/>
    </source>
</evidence>
<dbReference type="Gene3D" id="3.40.50.150">
    <property type="entry name" value="Vaccinia Virus protein VP39"/>
    <property type="match status" value="1"/>
</dbReference>
<sequence>MSKIISYVWPITKEIKSTINGTLEVTWMNGKKVLDSQNANYSYGTLQKLLHYGLTKINISSTSDILLLGLGGGSVISSLRNTFEHKGKITALEIDQVVIDIAIDEFKIKNLNNLEIICEDALSYIHNCNKKFDLIIVDIFIDNKVPEPFYTHTFWKQTLSLVNKEGYVIFNAGINLKNNTKVDTLISTFKTQITFDQYNKVQGANTLLIGKIL</sequence>
<protein>
    <submittedName>
        <fullName evidence="2">Spermine synthase</fullName>
    </submittedName>
</protein>
<dbReference type="AlphaFoldDB" id="A0A504J6X0"/>
<reference evidence="2 3" key="1">
    <citation type="submission" date="2019-06" db="EMBL/GenBank/DDBJ databases">
        <authorList>
            <person name="Meng X."/>
        </authorList>
    </citation>
    <scope>NUCLEOTIDE SEQUENCE [LARGE SCALE GENOMIC DNA]</scope>
    <source>
        <strain evidence="2 3">M625</strain>
    </source>
</reference>
<dbReference type="Proteomes" id="UP000315540">
    <property type="component" value="Unassembled WGS sequence"/>
</dbReference>
<accession>A0A504J6X0</accession>
<keyword evidence="3" id="KW-1185">Reference proteome</keyword>
<dbReference type="PANTHER" id="PTHR43317:SF1">
    <property type="entry name" value="THERMOSPERMINE SYNTHASE ACAULIS5"/>
    <property type="match status" value="1"/>
</dbReference>
<keyword evidence="1" id="KW-0620">Polyamine biosynthesis</keyword>
<dbReference type="EMBL" id="VFWZ01000009">
    <property type="protein sequence ID" value="TPN82470.1"/>
    <property type="molecule type" value="Genomic_DNA"/>
</dbReference>